<dbReference type="Gene3D" id="2.40.240.50">
    <property type="entry name" value="Barwin-like endoglucanases"/>
    <property type="match status" value="1"/>
</dbReference>
<reference evidence="9" key="1">
    <citation type="journal article" date="2019" name="Int. J. Syst. Evol. Microbiol.">
        <title>The Global Catalogue of Microorganisms (GCM) 10K type strain sequencing project: providing services to taxonomists for standard genome sequencing and annotation.</title>
        <authorList>
            <consortium name="The Broad Institute Genomics Platform"/>
            <consortium name="The Broad Institute Genome Sequencing Center for Infectious Disease"/>
            <person name="Wu L."/>
            <person name="Ma J."/>
        </authorList>
    </citation>
    <scope>NUCLEOTIDE SEQUENCE [LARGE SCALE GENOMIC DNA]</scope>
    <source>
        <strain evidence="9">CCUG 36916</strain>
    </source>
</reference>
<feature type="signal peptide" evidence="6">
    <location>
        <begin position="1"/>
        <end position="28"/>
    </location>
</feature>
<dbReference type="Pfam" id="PF06725">
    <property type="entry name" value="3D"/>
    <property type="match status" value="1"/>
</dbReference>
<feature type="domain" description="Lytic transglycosylase MltA" evidence="7">
    <location>
        <begin position="138"/>
        <end position="295"/>
    </location>
</feature>
<dbReference type="InterPro" id="IPR036908">
    <property type="entry name" value="RlpA-like_sf"/>
</dbReference>
<dbReference type="CDD" id="cd14485">
    <property type="entry name" value="mltA_like_LT_A"/>
    <property type="match status" value="1"/>
</dbReference>
<dbReference type="PIRSF" id="PIRSF019422">
    <property type="entry name" value="MltA"/>
    <property type="match status" value="1"/>
</dbReference>
<dbReference type="InterPro" id="IPR005300">
    <property type="entry name" value="MltA_B"/>
</dbReference>
<protein>
    <recommendedName>
        <fullName evidence="2">peptidoglycan lytic exotransglycosylase</fullName>
        <ecNumber evidence="2">4.2.2.n1</ecNumber>
    </recommendedName>
    <alternativeName>
        <fullName evidence="5">Murein hydrolase A</fullName>
    </alternativeName>
</protein>
<gene>
    <name evidence="8" type="ORF">ACFQDP_12010</name>
</gene>
<dbReference type="Pfam" id="PF03562">
    <property type="entry name" value="MltA"/>
    <property type="match status" value="1"/>
</dbReference>
<name>A0ABW1WS80_9HYPH</name>
<dbReference type="EC" id="4.2.2.n1" evidence="2"/>
<dbReference type="RefSeq" id="WP_378740174.1">
    <property type="nucleotide sequence ID" value="NZ_JBHSTT010000041.1"/>
</dbReference>
<evidence type="ECO:0000313" key="9">
    <source>
        <dbReference type="Proteomes" id="UP001596237"/>
    </source>
</evidence>
<keyword evidence="9" id="KW-1185">Reference proteome</keyword>
<evidence type="ECO:0000313" key="8">
    <source>
        <dbReference type="EMBL" id="MFC6390050.1"/>
    </source>
</evidence>
<dbReference type="InterPro" id="IPR026044">
    <property type="entry name" value="MltA"/>
</dbReference>
<dbReference type="CDD" id="cd14668">
    <property type="entry name" value="mlta_B"/>
    <property type="match status" value="1"/>
</dbReference>
<accession>A0ABW1WS80</accession>
<evidence type="ECO:0000256" key="1">
    <source>
        <dbReference type="ARBA" id="ARBA00001420"/>
    </source>
</evidence>
<evidence type="ECO:0000256" key="2">
    <source>
        <dbReference type="ARBA" id="ARBA00012587"/>
    </source>
</evidence>
<keyword evidence="3" id="KW-0456">Lyase</keyword>
<organism evidence="8 9">
    <name type="scientific">Methylorubrum zatmanii</name>
    <dbReference type="NCBI Taxonomy" id="29429"/>
    <lineage>
        <taxon>Bacteria</taxon>
        <taxon>Pseudomonadati</taxon>
        <taxon>Pseudomonadota</taxon>
        <taxon>Alphaproteobacteria</taxon>
        <taxon>Hyphomicrobiales</taxon>
        <taxon>Methylobacteriaceae</taxon>
        <taxon>Methylorubrum</taxon>
    </lineage>
</organism>
<comment type="caution">
    <text evidence="8">The sequence shown here is derived from an EMBL/GenBank/DDBJ whole genome shotgun (WGS) entry which is preliminary data.</text>
</comment>
<dbReference type="InterPro" id="IPR010611">
    <property type="entry name" value="3D_dom"/>
</dbReference>
<comment type="catalytic activity">
    <reaction evidence="1">
        <text>Exolytic cleavage of the (1-&gt;4)-beta-glycosidic linkage between N-acetylmuramic acid (MurNAc) and N-acetylglucosamine (GlcNAc) residues in peptidoglycan, from either the reducing or the non-reducing ends of the peptidoglycan chains, with concomitant formation of a 1,6-anhydrobond in the MurNAc residue.</text>
        <dbReference type="EC" id="4.2.2.n1"/>
    </reaction>
</comment>
<evidence type="ECO:0000256" key="3">
    <source>
        <dbReference type="ARBA" id="ARBA00023239"/>
    </source>
</evidence>
<dbReference type="SMART" id="SM00925">
    <property type="entry name" value="MltA"/>
    <property type="match status" value="1"/>
</dbReference>
<evidence type="ECO:0000256" key="6">
    <source>
        <dbReference type="SAM" id="SignalP"/>
    </source>
</evidence>
<sequence length="410" mass="42911">MPRRRVSLPAAAVLAVAAVSVPVRPPHAAEGPPAVPGAVLEPVAFNALPGWREDDAGAALDAFRRTCAGSGPNPPQAADVTGSPADLTAACAAAAEVKPADARKFFEARFSAYRIVRPASGAEPERRLGFLTGYFEPELSGSLEPGPGYTAPVLARPDDLVSLAPGETAPGLDPIYRAGRRTETGLVPYPDRAAIEDGALGERTRPLLWLRDAVDLFVLQVQGSGRVRLPDGRSMRVLYDGKNGQPYTSIGKLLVAEGHLPLNGLSLERWTSWLRAHPDHARRLMRMNASYIFFRTEPVTDPALGPPGAAGAPLSAGRSMAVDGNLWRYGLPFWLEGKLPGQPGRGHLVVAADTGSAIVGPARGDLYVGTGPAAGRAAGDLHDRMGFIVLIPKASPAGNAAAPAAGETRP</sequence>
<dbReference type="Gene3D" id="2.40.40.10">
    <property type="entry name" value="RlpA-like domain"/>
    <property type="match status" value="1"/>
</dbReference>
<keyword evidence="6" id="KW-0732">Signal</keyword>
<proteinExistence type="predicted"/>
<evidence type="ECO:0000259" key="7">
    <source>
        <dbReference type="SMART" id="SM00925"/>
    </source>
</evidence>
<dbReference type="PANTHER" id="PTHR30124">
    <property type="entry name" value="MEMBRANE-BOUND LYTIC MUREIN TRANSGLYCOSYLASE A"/>
    <property type="match status" value="1"/>
</dbReference>
<keyword evidence="4" id="KW-0961">Cell wall biogenesis/degradation</keyword>
<dbReference type="SUPFAM" id="SSF50685">
    <property type="entry name" value="Barwin-like endoglucanases"/>
    <property type="match status" value="1"/>
</dbReference>
<evidence type="ECO:0000256" key="5">
    <source>
        <dbReference type="ARBA" id="ARBA00030918"/>
    </source>
</evidence>
<dbReference type="Proteomes" id="UP001596237">
    <property type="component" value="Unassembled WGS sequence"/>
</dbReference>
<dbReference type="EMBL" id="JBHSTT010000041">
    <property type="protein sequence ID" value="MFC6390050.1"/>
    <property type="molecule type" value="Genomic_DNA"/>
</dbReference>
<evidence type="ECO:0000256" key="4">
    <source>
        <dbReference type="ARBA" id="ARBA00023316"/>
    </source>
</evidence>
<dbReference type="PANTHER" id="PTHR30124:SF0">
    <property type="entry name" value="MEMBRANE-BOUND LYTIC MUREIN TRANSGLYCOSYLASE A"/>
    <property type="match status" value="1"/>
</dbReference>
<feature type="chain" id="PRO_5045850365" description="peptidoglycan lytic exotransglycosylase" evidence="6">
    <location>
        <begin position="29"/>
        <end position="410"/>
    </location>
</feature>